<dbReference type="InterPro" id="IPR012961">
    <property type="entry name" value="Ski2/MTR4_C"/>
</dbReference>
<keyword evidence="7" id="KW-0694">RNA-binding</keyword>
<reference evidence="11" key="1">
    <citation type="submission" date="2021-01" db="EMBL/GenBank/DDBJ databases">
        <authorList>
            <person name="Corre E."/>
            <person name="Pelletier E."/>
            <person name="Niang G."/>
            <person name="Scheremetjew M."/>
            <person name="Finn R."/>
            <person name="Kale V."/>
            <person name="Holt S."/>
            <person name="Cochrane G."/>
            <person name="Meng A."/>
            <person name="Brown T."/>
            <person name="Cohen L."/>
        </authorList>
    </citation>
    <scope>NUCLEOTIDE SEQUENCE</scope>
    <source>
        <strain evidence="11">CCMP1594</strain>
    </source>
</reference>
<evidence type="ECO:0000256" key="1">
    <source>
        <dbReference type="ARBA" id="ARBA00004496"/>
    </source>
</evidence>
<dbReference type="Pfam" id="PF00270">
    <property type="entry name" value="DEAD"/>
    <property type="match status" value="1"/>
</dbReference>
<dbReference type="PIRSF" id="PIRSF005198">
    <property type="entry name" value="Antiviral_helicase_SKI2"/>
    <property type="match status" value="1"/>
</dbReference>
<dbReference type="Pfam" id="PF21408">
    <property type="entry name" value="MTR4-like_stalk"/>
    <property type="match status" value="1"/>
</dbReference>
<dbReference type="InterPro" id="IPR001650">
    <property type="entry name" value="Helicase_C-like"/>
</dbReference>
<comment type="subcellular location">
    <subcellularLocation>
        <location evidence="1">Cytoplasm</location>
    </subcellularLocation>
</comment>
<evidence type="ECO:0000256" key="6">
    <source>
        <dbReference type="ARBA" id="ARBA00022840"/>
    </source>
</evidence>
<dbReference type="GO" id="GO:0003724">
    <property type="term" value="F:RNA helicase activity"/>
    <property type="evidence" value="ECO:0007669"/>
    <property type="project" value="InterPro"/>
</dbReference>
<dbReference type="GO" id="GO:0070478">
    <property type="term" value="P:nuclear-transcribed mRNA catabolic process, 3'-5' exonucleolytic nonsense-mediated decay"/>
    <property type="evidence" value="ECO:0007669"/>
    <property type="project" value="TreeGrafter"/>
</dbReference>
<evidence type="ECO:0000259" key="9">
    <source>
        <dbReference type="PROSITE" id="PS51192"/>
    </source>
</evidence>
<dbReference type="InterPro" id="IPR014001">
    <property type="entry name" value="Helicase_ATP-bd"/>
</dbReference>
<dbReference type="FunFam" id="3.40.50.300:FF:000447">
    <property type="entry name" value="helicase SKI2W isoform X2"/>
    <property type="match status" value="1"/>
</dbReference>
<dbReference type="GO" id="GO:0005524">
    <property type="term" value="F:ATP binding"/>
    <property type="evidence" value="ECO:0007669"/>
    <property type="project" value="UniProtKB-KW"/>
</dbReference>
<gene>
    <name evidence="11" type="ORF">EGYM00163_LOCUS17691</name>
</gene>
<dbReference type="PROSITE" id="PS51194">
    <property type="entry name" value="HELICASE_CTER"/>
    <property type="match status" value="1"/>
</dbReference>
<dbReference type="PANTHER" id="PTHR12131">
    <property type="entry name" value="ATP-DEPENDENT RNA AND DNA HELICASE"/>
    <property type="match status" value="1"/>
</dbReference>
<keyword evidence="2" id="KW-0963">Cytoplasm</keyword>
<dbReference type="EMBL" id="HBJA01049924">
    <property type="protein sequence ID" value="CAE0806563.1"/>
    <property type="molecule type" value="Transcribed_RNA"/>
</dbReference>
<keyword evidence="3" id="KW-0547">Nucleotide-binding</keyword>
<dbReference type="Pfam" id="PF08148">
    <property type="entry name" value="DSHCT"/>
    <property type="match status" value="1"/>
</dbReference>
<evidence type="ECO:0000259" key="10">
    <source>
        <dbReference type="PROSITE" id="PS51194"/>
    </source>
</evidence>
<dbReference type="Gene3D" id="1.10.3380.30">
    <property type="match status" value="2"/>
</dbReference>
<dbReference type="InterPro" id="IPR016438">
    <property type="entry name" value="SKI2-like"/>
</dbReference>
<dbReference type="Pfam" id="PF13234">
    <property type="entry name" value="MTR4_beta-barrel"/>
    <property type="match status" value="1"/>
</dbReference>
<feature type="domain" description="Helicase C-terminal" evidence="10">
    <location>
        <begin position="594"/>
        <end position="798"/>
    </location>
</feature>
<accession>A0A7S4CUD9</accession>
<name>A0A7S4CUD9_9EUGL</name>
<evidence type="ECO:0000256" key="8">
    <source>
        <dbReference type="SAM" id="MobiDB-lite"/>
    </source>
</evidence>
<keyword evidence="6" id="KW-0067">ATP-binding</keyword>
<dbReference type="InterPro" id="IPR025696">
    <property type="entry name" value="Beta-barrel_MTR4"/>
</dbReference>
<feature type="domain" description="Helicase ATP-binding" evidence="9">
    <location>
        <begin position="370"/>
        <end position="526"/>
    </location>
</feature>
<feature type="compositionally biased region" description="Polar residues" evidence="8">
    <location>
        <begin position="117"/>
        <end position="128"/>
    </location>
</feature>
<evidence type="ECO:0000256" key="4">
    <source>
        <dbReference type="ARBA" id="ARBA00022801"/>
    </source>
</evidence>
<dbReference type="SMART" id="SM00490">
    <property type="entry name" value="HELICc"/>
    <property type="match status" value="1"/>
</dbReference>
<dbReference type="CDD" id="cd18795">
    <property type="entry name" value="SF2_C_Ski2"/>
    <property type="match status" value="1"/>
</dbReference>
<protein>
    <recommendedName>
        <fullName evidence="12">RNA helicase</fullName>
    </recommendedName>
</protein>
<dbReference type="SUPFAM" id="SSF52540">
    <property type="entry name" value="P-loop containing nucleoside triphosphate hydrolases"/>
    <property type="match status" value="1"/>
</dbReference>
<dbReference type="GO" id="GO:0016787">
    <property type="term" value="F:hydrolase activity"/>
    <property type="evidence" value="ECO:0007669"/>
    <property type="project" value="UniProtKB-KW"/>
</dbReference>
<sequence>MSVEVDSVPVQLLDVGLFGDPQLIIGKRDHCTASTHFALDEASYQQQLRDGLRRQWADPVRWLLGDPATEDIRQHQRFWLQAPGPFVSLPNGPQSTIEPRVDPFTFEVTGFKDGTSEAGTSTTSNSMSRAPGSANDFVRGKAGNVPFAFGGVSYPASKPQQSMGMTGDEALAWLDSGVSLLMQPPGFAHSVDFDPQVATDAAADEAEELPSIVSNPKGLLAGLADGSITPSSRANSVQGRAHEVRFDSLFTPAADEDLYGLPADDEARGFADTQEQLETPEIDQELQTHDAETDPTSVDALLASVPRPDKELAAILRRQQRSALPEAAPSADGTLWAVTQPTDVSNFRQLVPEMALEYPFELDSFQKQAIYHLERSECVFVAAHTSAGKTVVAEYAIALARKHLTRAIYTSPIKTLSNQKFREFKTKFGEAGLLTGDAQVNSTSSILIMTTEILRSMLYRGADIVRDVEWVIFDEVHYINDEERGHVWEEVIIMLPPHVNLVMLSATVPNSAEFADWIGRTKQRKVYVTSTFKRPVPLKHYLFYEGQHHEILVDGKFHNPTYRQLIAKQKEKESKNPHMQYKYMAAKLKTERQQWVKLILYLKARTLIPAVCFAFSKKRCEDCAAALGNVDLNDSKEKSAVTIFMNESLRALKPEDRGLPQIRRLYSLAQRGVGVHHAGLLPIMKEIVEILFQRGLIKVLFATETFAMGVNMPAKTVVFASLRKHDGKNFRDLATGEYIQMSGRAGRRGLDSTGTVLISCFGEDGIPDEPTLQSLLTGKPTQLESKFRLTYNMILNLLRVEDFKVEDMMRRSFSELNLARMTAKHRKALREAQSRLEALPPVTCIVGEPEIEDYYRLFQNWQSHNKHIQGFLLRNKNALQSLSGGRVVVVQTEKYGRTLGFVVKSIPAPSPLGARLTIGYSDQSAEEACKWFRVVVLRTAAKVEGITPSASGLPPFRAELFPGSLQPLGESLDLPMTDIVSICKDKFAMPGDKDKDKDKGKGFKMAPPPRAPPPRGQGADWLAVQALSPQLLALWEANPQNGPEPLNPVTDFKINDLDVVDRASDKEVAAVQMQSHKCLACPKLDEHFADMKQRDDLQQRIEQTAHSLSDRNLSLIQVFDAKLELLRRLQYINDYNMLELKGHVCCTINSAYELMVTELIFEDAFNDLSPAECVALLSCLTAQDKSATEPPKLPENLGNIKEKLVQLAGWLGAIQHECGIDTNPEHYTETALKFGLMLVAYEWANGKPFHEICQMTTVLEGSLVRCITMMDQAVREVRNACRIVGNMSVAEKMDQASELIKRDIVFAGSLYLH</sequence>
<evidence type="ECO:0000256" key="2">
    <source>
        <dbReference type="ARBA" id="ARBA00022490"/>
    </source>
</evidence>
<dbReference type="SMART" id="SM00487">
    <property type="entry name" value="DEXDc"/>
    <property type="match status" value="1"/>
</dbReference>
<dbReference type="GO" id="GO:0055087">
    <property type="term" value="C:Ski complex"/>
    <property type="evidence" value="ECO:0007669"/>
    <property type="project" value="TreeGrafter"/>
</dbReference>
<dbReference type="PANTHER" id="PTHR12131:SF1">
    <property type="entry name" value="ATP-DEPENDENT RNA HELICASE SUPV3L1, MITOCHONDRIAL-RELATED"/>
    <property type="match status" value="1"/>
</dbReference>
<dbReference type="Gene3D" id="3.40.50.300">
    <property type="entry name" value="P-loop containing nucleotide triphosphate hydrolases"/>
    <property type="match status" value="2"/>
</dbReference>
<dbReference type="InterPro" id="IPR050699">
    <property type="entry name" value="RNA-DNA_Helicase"/>
</dbReference>
<feature type="compositionally biased region" description="Pro residues" evidence="8">
    <location>
        <begin position="1006"/>
        <end position="1015"/>
    </location>
</feature>
<evidence type="ECO:0000256" key="5">
    <source>
        <dbReference type="ARBA" id="ARBA00022806"/>
    </source>
</evidence>
<dbReference type="InterPro" id="IPR027417">
    <property type="entry name" value="P-loop_NTPase"/>
</dbReference>
<evidence type="ECO:0000256" key="7">
    <source>
        <dbReference type="ARBA" id="ARBA00022884"/>
    </source>
</evidence>
<feature type="region of interest" description="Disordered" evidence="8">
    <location>
        <begin position="111"/>
        <end position="132"/>
    </location>
</feature>
<dbReference type="FunFam" id="3.40.50.300:FF:000354">
    <property type="entry name" value="ATP-dependent RNA helicase SKI2"/>
    <property type="match status" value="1"/>
</dbReference>
<proteinExistence type="predicted"/>
<dbReference type="Pfam" id="PF17911">
    <property type="entry name" value="Ski2_N"/>
    <property type="match status" value="1"/>
</dbReference>
<dbReference type="InterPro" id="IPR048392">
    <property type="entry name" value="MTR4-like_stalk"/>
</dbReference>
<dbReference type="GO" id="GO:0003723">
    <property type="term" value="F:RNA binding"/>
    <property type="evidence" value="ECO:0007669"/>
    <property type="project" value="UniProtKB-KW"/>
</dbReference>
<evidence type="ECO:0008006" key="12">
    <source>
        <dbReference type="Google" id="ProtNLM"/>
    </source>
</evidence>
<organism evidence="11">
    <name type="scientific">Eutreptiella gymnastica</name>
    <dbReference type="NCBI Taxonomy" id="73025"/>
    <lineage>
        <taxon>Eukaryota</taxon>
        <taxon>Discoba</taxon>
        <taxon>Euglenozoa</taxon>
        <taxon>Euglenida</taxon>
        <taxon>Spirocuta</taxon>
        <taxon>Euglenophyceae</taxon>
        <taxon>Eutreptiales</taxon>
        <taxon>Eutreptiaceae</taxon>
        <taxon>Eutreptiella</taxon>
    </lineage>
</organism>
<feature type="region of interest" description="Disordered" evidence="8">
    <location>
        <begin position="990"/>
        <end position="1017"/>
    </location>
</feature>
<keyword evidence="4" id="KW-0378">Hydrolase</keyword>
<dbReference type="SMART" id="SM01142">
    <property type="entry name" value="DSHCT"/>
    <property type="match status" value="1"/>
</dbReference>
<feature type="compositionally biased region" description="Basic and acidic residues" evidence="8">
    <location>
        <begin position="990"/>
        <end position="1001"/>
    </location>
</feature>
<dbReference type="InterPro" id="IPR011545">
    <property type="entry name" value="DEAD/DEAH_box_helicase_dom"/>
</dbReference>
<dbReference type="PROSITE" id="PS51192">
    <property type="entry name" value="HELICASE_ATP_BIND_1"/>
    <property type="match status" value="1"/>
</dbReference>
<evidence type="ECO:0000313" key="11">
    <source>
        <dbReference type="EMBL" id="CAE0806563.1"/>
    </source>
</evidence>
<dbReference type="InterPro" id="IPR040801">
    <property type="entry name" value="Ski2_N"/>
</dbReference>
<keyword evidence="5" id="KW-0347">Helicase</keyword>
<dbReference type="Pfam" id="PF00271">
    <property type="entry name" value="Helicase_C"/>
    <property type="match status" value="1"/>
</dbReference>
<evidence type="ECO:0000256" key="3">
    <source>
        <dbReference type="ARBA" id="ARBA00022741"/>
    </source>
</evidence>